<name>A0ACB7T0Z5_HYAAI</name>
<organism evidence="1 2">
    <name type="scientific">Hyalomma asiaticum</name>
    <name type="common">Tick</name>
    <dbReference type="NCBI Taxonomy" id="266040"/>
    <lineage>
        <taxon>Eukaryota</taxon>
        <taxon>Metazoa</taxon>
        <taxon>Ecdysozoa</taxon>
        <taxon>Arthropoda</taxon>
        <taxon>Chelicerata</taxon>
        <taxon>Arachnida</taxon>
        <taxon>Acari</taxon>
        <taxon>Parasitiformes</taxon>
        <taxon>Ixodida</taxon>
        <taxon>Ixodoidea</taxon>
        <taxon>Ixodidae</taxon>
        <taxon>Hyalomminae</taxon>
        <taxon>Hyalomma</taxon>
    </lineage>
</organism>
<comment type="caution">
    <text evidence="1">The sequence shown here is derived from an EMBL/GenBank/DDBJ whole genome shotgun (WGS) entry which is preliminary data.</text>
</comment>
<accession>A0ACB7T0Z5</accession>
<sequence length="108" mass="12034">MRIIRRQRRRPSVPRYSRRRQRCRENGINATGCATVVSGGAGDRLRSGKMSDPMYNMLIGLVVVAAVVAVAYFTTLTIIPRAVLAMGMAACIWNVMGNFWGNDELEDE</sequence>
<gene>
    <name evidence="1" type="ORF">HPB50_000551</name>
</gene>
<protein>
    <submittedName>
        <fullName evidence="1">Uncharacterized protein</fullName>
    </submittedName>
</protein>
<proteinExistence type="predicted"/>
<keyword evidence="2" id="KW-1185">Reference proteome</keyword>
<dbReference type="Proteomes" id="UP000821845">
    <property type="component" value="Chromosome 11"/>
</dbReference>
<dbReference type="EMBL" id="CM023491">
    <property type="protein sequence ID" value="KAH6940530.1"/>
    <property type="molecule type" value="Genomic_DNA"/>
</dbReference>
<evidence type="ECO:0000313" key="2">
    <source>
        <dbReference type="Proteomes" id="UP000821845"/>
    </source>
</evidence>
<evidence type="ECO:0000313" key="1">
    <source>
        <dbReference type="EMBL" id="KAH6940530.1"/>
    </source>
</evidence>
<reference evidence="1" key="1">
    <citation type="submission" date="2020-05" db="EMBL/GenBank/DDBJ databases">
        <title>Large-scale comparative analyses of tick genomes elucidate their genetic diversity and vector capacities.</title>
        <authorList>
            <person name="Jia N."/>
            <person name="Wang J."/>
            <person name="Shi W."/>
            <person name="Du L."/>
            <person name="Sun Y."/>
            <person name="Zhan W."/>
            <person name="Jiang J."/>
            <person name="Wang Q."/>
            <person name="Zhang B."/>
            <person name="Ji P."/>
            <person name="Sakyi L.B."/>
            <person name="Cui X."/>
            <person name="Yuan T."/>
            <person name="Jiang B."/>
            <person name="Yang W."/>
            <person name="Lam T.T.-Y."/>
            <person name="Chang Q."/>
            <person name="Ding S."/>
            <person name="Wang X."/>
            <person name="Zhu J."/>
            <person name="Ruan X."/>
            <person name="Zhao L."/>
            <person name="Wei J."/>
            <person name="Que T."/>
            <person name="Du C."/>
            <person name="Cheng J."/>
            <person name="Dai P."/>
            <person name="Han X."/>
            <person name="Huang E."/>
            <person name="Gao Y."/>
            <person name="Liu J."/>
            <person name="Shao H."/>
            <person name="Ye R."/>
            <person name="Li L."/>
            <person name="Wei W."/>
            <person name="Wang X."/>
            <person name="Wang C."/>
            <person name="Yang T."/>
            <person name="Huo Q."/>
            <person name="Li W."/>
            <person name="Guo W."/>
            <person name="Chen H."/>
            <person name="Zhou L."/>
            <person name="Ni X."/>
            <person name="Tian J."/>
            <person name="Zhou Y."/>
            <person name="Sheng Y."/>
            <person name="Liu T."/>
            <person name="Pan Y."/>
            <person name="Xia L."/>
            <person name="Li J."/>
            <person name="Zhao F."/>
            <person name="Cao W."/>
        </authorList>
    </citation>
    <scope>NUCLEOTIDE SEQUENCE</scope>
    <source>
        <strain evidence="1">Hyas-2018</strain>
    </source>
</reference>